<organism evidence="2 3">
    <name type="scientific">Vigna unguiculata</name>
    <name type="common">Cowpea</name>
    <dbReference type="NCBI Taxonomy" id="3917"/>
    <lineage>
        <taxon>Eukaryota</taxon>
        <taxon>Viridiplantae</taxon>
        <taxon>Streptophyta</taxon>
        <taxon>Embryophyta</taxon>
        <taxon>Tracheophyta</taxon>
        <taxon>Spermatophyta</taxon>
        <taxon>Magnoliopsida</taxon>
        <taxon>eudicotyledons</taxon>
        <taxon>Gunneridae</taxon>
        <taxon>Pentapetalae</taxon>
        <taxon>rosids</taxon>
        <taxon>fabids</taxon>
        <taxon>Fabales</taxon>
        <taxon>Fabaceae</taxon>
        <taxon>Papilionoideae</taxon>
        <taxon>50 kb inversion clade</taxon>
        <taxon>NPAAA clade</taxon>
        <taxon>indigoferoid/millettioid clade</taxon>
        <taxon>Phaseoleae</taxon>
        <taxon>Vigna</taxon>
    </lineage>
</organism>
<feature type="region of interest" description="Disordered" evidence="1">
    <location>
        <begin position="1"/>
        <end position="71"/>
    </location>
</feature>
<proteinExistence type="predicted"/>
<dbReference type="AlphaFoldDB" id="A0A4D6L3E5"/>
<sequence>MLFRATTQGIPRAFTPIPSHNSRDTFQATTQGTPAIPPLKHHQKPCRSRLQNQQPKVATAKSPGGGHVLPGAASFQIAWRGDVYR</sequence>
<protein>
    <submittedName>
        <fullName evidence="2">Uncharacterized protein</fullName>
    </submittedName>
</protein>
<evidence type="ECO:0000313" key="3">
    <source>
        <dbReference type="Proteomes" id="UP000501690"/>
    </source>
</evidence>
<reference evidence="2 3" key="1">
    <citation type="submission" date="2019-04" db="EMBL/GenBank/DDBJ databases">
        <title>An improved genome assembly and genetic linkage map for asparagus bean, Vigna unguiculata ssp. sesquipedialis.</title>
        <authorList>
            <person name="Xia Q."/>
            <person name="Zhang R."/>
            <person name="Dong Y."/>
        </authorList>
    </citation>
    <scope>NUCLEOTIDE SEQUENCE [LARGE SCALE GENOMIC DNA]</scope>
    <source>
        <tissue evidence="2">Leaf</tissue>
    </source>
</reference>
<gene>
    <name evidence="2" type="ORF">DEO72_LG2g3327</name>
</gene>
<evidence type="ECO:0000256" key="1">
    <source>
        <dbReference type="SAM" id="MobiDB-lite"/>
    </source>
</evidence>
<dbReference type="EMBL" id="CP039346">
    <property type="protein sequence ID" value="QCD82985.1"/>
    <property type="molecule type" value="Genomic_DNA"/>
</dbReference>
<feature type="compositionally biased region" description="Polar residues" evidence="1">
    <location>
        <begin position="18"/>
        <end position="33"/>
    </location>
</feature>
<accession>A0A4D6L3E5</accession>
<evidence type="ECO:0000313" key="2">
    <source>
        <dbReference type="EMBL" id="QCD82985.1"/>
    </source>
</evidence>
<dbReference type="Proteomes" id="UP000501690">
    <property type="component" value="Linkage Group LG2"/>
</dbReference>
<name>A0A4D6L3E5_VIGUN</name>
<keyword evidence="3" id="KW-1185">Reference proteome</keyword>